<gene>
    <name evidence="2" type="ORF">NG653_02390</name>
</gene>
<evidence type="ECO:0000256" key="1">
    <source>
        <dbReference type="SAM" id="Phobius"/>
    </source>
</evidence>
<organism evidence="2 3">
    <name type="scientific">Robiginitalea marina</name>
    <dbReference type="NCBI Taxonomy" id="2954105"/>
    <lineage>
        <taxon>Bacteria</taxon>
        <taxon>Pseudomonadati</taxon>
        <taxon>Bacteroidota</taxon>
        <taxon>Flavobacteriia</taxon>
        <taxon>Flavobacteriales</taxon>
        <taxon>Flavobacteriaceae</taxon>
        <taxon>Robiginitalea</taxon>
    </lineage>
</organism>
<protein>
    <submittedName>
        <fullName evidence="2">DUF6090 family protein</fullName>
    </submittedName>
</protein>
<evidence type="ECO:0000313" key="2">
    <source>
        <dbReference type="EMBL" id="MCO5723689.1"/>
    </source>
</evidence>
<keyword evidence="1" id="KW-0472">Membrane</keyword>
<proteinExistence type="predicted"/>
<dbReference type="EMBL" id="JAMXIB010000001">
    <property type="protein sequence ID" value="MCO5723689.1"/>
    <property type="molecule type" value="Genomic_DNA"/>
</dbReference>
<keyword evidence="1" id="KW-0812">Transmembrane</keyword>
<dbReference type="Pfam" id="PF19578">
    <property type="entry name" value="DUF6090"/>
    <property type="match status" value="1"/>
</dbReference>
<sequence>MIQFFRRIRQKLLGGNRPYQDRREGRASRYALYAMGEILLVVIGILIALYINNINEYRKEREQEQVLLKQLRSEFNSNLQQLDQKIALRNEMMEAAKQFFELIDHPNRRDKDSIDLLIAKTLPYTTFDPIENDLASSGELMLIKNIELKQSLTRWSSNIRDVMEEEEIWKYYRNELYMPFLIQHYQFRTLRNKAFKSNVLGQFSIDQDKGTFLYADDDIGSSRHKEDFNALLDHPDLEDHLSRCYSINQWANIQSLILRKRIVEILSLVEGEISSE</sequence>
<dbReference type="Proteomes" id="UP001206312">
    <property type="component" value="Unassembled WGS sequence"/>
</dbReference>
<feature type="transmembrane region" description="Helical" evidence="1">
    <location>
        <begin position="30"/>
        <end position="51"/>
    </location>
</feature>
<name>A0ABT1AVH1_9FLAO</name>
<evidence type="ECO:0000313" key="3">
    <source>
        <dbReference type="Proteomes" id="UP001206312"/>
    </source>
</evidence>
<keyword evidence="3" id="KW-1185">Reference proteome</keyword>
<comment type="caution">
    <text evidence="2">The sequence shown here is derived from an EMBL/GenBank/DDBJ whole genome shotgun (WGS) entry which is preliminary data.</text>
</comment>
<dbReference type="RefSeq" id="WP_252740059.1">
    <property type="nucleotide sequence ID" value="NZ_JAMXIB010000001.1"/>
</dbReference>
<keyword evidence="1" id="KW-1133">Transmembrane helix</keyword>
<accession>A0ABT1AVH1</accession>
<dbReference type="InterPro" id="IPR045749">
    <property type="entry name" value="DUF6090"/>
</dbReference>
<reference evidence="2 3" key="1">
    <citation type="submission" date="2022-06" db="EMBL/GenBank/DDBJ databases">
        <authorList>
            <person name="Xuan X."/>
        </authorList>
    </citation>
    <scope>NUCLEOTIDE SEQUENCE [LARGE SCALE GENOMIC DNA]</scope>
    <source>
        <strain evidence="2 3">2V75</strain>
    </source>
</reference>